<evidence type="ECO:0000313" key="4">
    <source>
        <dbReference type="Proteomes" id="UP000051679"/>
    </source>
</evidence>
<dbReference type="Pfam" id="PF17128">
    <property type="entry name" value="DUF5107"/>
    <property type="match status" value="1"/>
</dbReference>
<dbReference type="AlphaFoldDB" id="A0A0R1ZLF6"/>
<dbReference type="SUPFAM" id="SSF48452">
    <property type="entry name" value="TPR-like"/>
    <property type="match status" value="3"/>
</dbReference>
<keyword evidence="1" id="KW-0802">TPR repeat</keyword>
<protein>
    <submittedName>
        <fullName evidence="3">TPR repeat-containing protein</fullName>
    </submittedName>
</protein>
<proteinExistence type="predicted"/>
<dbReference type="InterPro" id="IPR033396">
    <property type="entry name" value="DUF5107"/>
</dbReference>
<evidence type="ECO:0000313" key="3">
    <source>
        <dbReference type="EMBL" id="KRM55226.1"/>
    </source>
</evidence>
<accession>A0A0R1ZLF6</accession>
<dbReference type="PANTHER" id="PTHR12558:SF13">
    <property type="entry name" value="CELL DIVISION CYCLE PROTEIN 27 HOMOLOG"/>
    <property type="match status" value="1"/>
</dbReference>
<feature type="repeat" description="TPR" evidence="1">
    <location>
        <begin position="777"/>
        <end position="810"/>
    </location>
</feature>
<dbReference type="STRING" id="1291052.FC18_GL001517"/>
<dbReference type="SMART" id="SM00028">
    <property type="entry name" value="TPR"/>
    <property type="match status" value="8"/>
</dbReference>
<dbReference type="PANTHER" id="PTHR12558">
    <property type="entry name" value="CELL DIVISION CYCLE 16,23,27"/>
    <property type="match status" value="1"/>
</dbReference>
<dbReference type="PATRIC" id="fig|1291052.5.peg.1540"/>
<dbReference type="EMBL" id="AYYO01000027">
    <property type="protein sequence ID" value="KRM55226.1"/>
    <property type="molecule type" value="Genomic_DNA"/>
</dbReference>
<evidence type="ECO:0000256" key="1">
    <source>
        <dbReference type="PROSITE-ProRule" id="PRU00339"/>
    </source>
</evidence>
<name>A0A0R1ZLF6_9LACO</name>
<dbReference type="Gene3D" id="1.25.40.10">
    <property type="entry name" value="Tetratricopeptide repeat domain"/>
    <property type="match status" value="3"/>
</dbReference>
<dbReference type="PROSITE" id="PS50005">
    <property type="entry name" value="TPR"/>
    <property type="match status" value="1"/>
</dbReference>
<reference evidence="3 4" key="1">
    <citation type="journal article" date="2015" name="Genome Announc.">
        <title>Expanding the biotechnology potential of lactobacilli through comparative genomics of 213 strains and associated genera.</title>
        <authorList>
            <person name="Sun Z."/>
            <person name="Harris H.M."/>
            <person name="McCann A."/>
            <person name="Guo C."/>
            <person name="Argimon S."/>
            <person name="Zhang W."/>
            <person name="Yang X."/>
            <person name="Jeffery I.B."/>
            <person name="Cooney J.C."/>
            <person name="Kagawa T.F."/>
            <person name="Liu W."/>
            <person name="Song Y."/>
            <person name="Salvetti E."/>
            <person name="Wrobel A."/>
            <person name="Rasinkangas P."/>
            <person name="Parkhill J."/>
            <person name="Rea M.C."/>
            <person name="O'Sullivan O."/>
            <person name="Ritari J."/>
            <person name="Douillard F.P."/>
            <person name="Paul Ross R."/>
            <person name="Yang R."/>
            <person name="Briner A.E."/>
            <person name="Felis G.E."/>
            <person name="de Vos W.M."/>
            <person name="Barrangou R."/>
            <person name="Klaenhammer T.R."/>
            <person name="Caufield P.W."/>
            <person name="Cui Y."/>
            <person name="Zhang H."/>
            <person name="O'Toole P.W."/>
        </authorList>
    </citation>
    <scope>NUCLEOTIDE SEQUENCE [LARGE SCALE GENOMIC DNA]</scope>
    <source>
        <strain evidence="3 4">DSM 20505</strain>
    </source>
</reference>
<sequence>MCIHRNRYHEYSKGSKTKGATIMDTNIKQVTLTHKTITIPTYGTAKPEKNPLFLENRAYQGSSGKVYPFPVTERVLDTKHDQDYHAIILENQYLQVTFLPELGGRIQRMLDKTNNYDFVYHNHVIKPALVGLAGAWISGGIEFNWPQHHRPDTFLPINHYTESHADGSKTLWLSDTDRMYGTKVLVGFTMFPDKAYLKLDETFSNPTSLPQTFLWWANPAVPVNAHTQSIFPPDVHAVFDHGKRAVSTFPIATGEYYKVDYSAGVDISRYKNVPVPTSYMAAHSNYDFLGNYDHAKHAGLLHVADHHTSPGKKQWTWGNGDFGQSWDHQLTDDDGPYIELMVGTFTDNQPDFTWLAPHEEKHATEYFMPYKAVGAVKNATIDAAVNLERCGQNVTISAYATAVYPDARIVLTQGATTISDVKATLSPNATYTATIEHVPTQDDTLTVSVYSAAGRKLVSYTPEPERIAPVPAAATAIAAPAKIQTNDELFFAGQHLEQYRHASFRPEDYYLEGLKRDPEDERINDAYGLLLYRQGLFAASEKYFRRALTRQNAHNTNPQTGAANYHLGLSLAHQGKLDSAYDAFYKATWSADTQAVAFIALAKIQLRHNQPAQALAFINQALLRNYHDLEARTLKIHTLCLLKQDAAATELLTDSLQLDASAPGLLYEQGQLQNAAAQNPRLTQFVGSRLNDVLTLAATYLSAGQNQDAINILNYFAGATPLKSYYLAYAYGQLGQAKEALAAAQFGAQLSPDYVFPNHLFDITVLQYIQQLNPQDSQAPYFLGNLFYDRRVYAQATKLWAQSVALNPHYAMAHRNLAIAYFNKEARKQDALTELETALRLDPQNARLVFELDSLYQKLNYPLPQRLAFLEAHADLVNARDDSYIQLVTLLNESGRYQEAYAKIMAHTFHPWEGGEGKVSAQYEYALIEMAKQDLNAAKPDAAIKKLTTALTYPRSLGEGKLPIAHDNIIDYYLGLAYEQLGDTIQANAYFKRATLGMTAPAPMMYYNDQPADVIFYQGLACEHLGQPEKATGRYYQLLQYGQQHLFDHFQKDYFAVSLPDALLFDTDYQQQNSIYCYYLMGLGHLGLNEPAKAHADFAQAGKLTNSHQGIIRHTNFVK</sequence>
<organism evidence="3 4">
    <name type="scientific">Lacticaseibacillus sharpeae JCM 1186 = DSM 20505</name>
    <dbReference type="NCBI Taxonomy" id="1291052"/>
    <lineage>
        <taxon>Bacteria</taxon>
        <taxon>Bacillati</taxon>
        <taxon>Bacillota</taxon>
        <taxon>Bacilli</taxon>
        <taxon>Lactobacillales</taxon>
        <taxon>Lactobacillaceae</taxon>
        <taxon>Lacticaseibacillus</taxon>
    </lineage>
</organism>
<dbReference type="InterPro" id="IPR019734">
    <property type="entry name" value="TPR_rpt"/>
</dbReference>
<comment type="caution">
    <text evidence="3">The sequence shown here is derived from an EMBL/GenBank/DDBJ whole genome shotgun (WGS) entry which is preliminary data.</text>
</comment>
<evidence type="ECO:0000259" key="2">
    <source>
        <dbReference type="Pfam" id="PF17128"/>
    </source>
</evidence>
<gene>
    <name evidence="3" type="ORF">FC18_GL001517</name>
</gene>
<dbReference type="Pfam" id="PF13432">
    <property type="entry name" value="TPR_16"/>
    <property type="match status" value="2"/>
</dbReference>
<dbReference type="InterPro" id="IPR011990">
    <property type="entry name" value="TPR-like_helical_dom_sf"/>
</dbReference>
<feature type="domain" description="DUF5107" evidence="2">
    <location>
        <begin position="65"/>
        <end position="369"/>
    </location>
</feature>
<dbReference type="Proteomes" id="UP000051679">
    <property type="component" value="Unassembled WGS sequence"/>
</dbReference>
<keyword evidence="4" id="KW-1185">Reference proteome</keyword>